<accession>U2RP69</accession>
<dbReference type="AlphaFoldDB" id="U2RP69"/>
<sequence length="173" mass="18516">MTVMIVCAFLPPDQNGDFFRGDLNLHASIISKKTHQIHQKYDFISRHPQDTALIKIRTKTGTPRTRGGILSPLARHRRPRTDAVHGADGPTPDRRTVRRMRAARTGDRRTGLASSADPEPAVCIHDVAVRPRRGTNDPATTIVPMGSGGIGGARGSAAAAGGTARLGAIQSCR</sequence>
<comment type="caution">
    <text evidence="1">The sequence shown here is derived from an EMBL/GenBank/DDBJ whole genome shotgun (WGS) entry which is preliminary data.</text>
</comment>
<name>U2RP69_9ACTN</name>
<evidence type="ECO:0000313" key="1">
    <source>
        <dbReference type="EMBL" id="ERK52497.1"/>
    </source>
</evidence>
<dbReference type="Proteomes" id="UP000017052">
    <property type="component" value="Unassembled WGS sequence"/>
</dbReference>
<proteinExistence type="predicted"/>
<keyword evidence="2" id="KW-1185">Reference proteome</keyword>
<reference evidence="1" key="1">
    <citation type="submission" date="2013-08" db="EMBL/GenBank/DDBJ databases">
        <authorList>
            <person name="Durkin A.S."/>
            <person name="Haft D.R."/>
            <person name="McCorrison J."/>
            <person name="Torralba M."/>
            <person name="Gillis M."/>
            <person name="Haft D.H."/>
            <person name="Methe B."/>
            <person name="Sutton G."/>
            <person name="Nelson K.E."/>
        </authorList>
    </citation>
    <scope>NUCLEOTIDE SEQUENCE [LARGE SCALE GENOMIC DNA]</scope>
    <source>
        <strain evidence="1">F0233</strain>
    </source>
</reference>
<evidence type="ECO:0000313" key="2">
    <source>
        <dbReference type="Proteomes" id="UP000017052"/>
    </source>
</evidence>
<protein>
    <submittedName>
        <fullName evidence="1">Uncharacterized protein</fullName>
    </submittedName>
</protein>
<dbReference type="GeneID" id="95361170"/>
<gene>
    <name evidence="1" type="ORF">HMPREF0682_0270</name>
</gene>
<organism evidence="1 2">
    <name type="scientific">Propionibacterium acidifaciens F0233</name>
    <dbReference type="NCBI Taxonomy" id="553198"/>
    <lineage>
        <taxon>Bacteria</taxon>
        <taxon>Bacillati</taxon>
        <taxon>Actinomycetota</taxon>
        <taxon>Actinomycetes</taxon>
        <taxon>Propionibacteriales</taxon>
        <taxon>Propionibacteriaceae</taxon>
        <taxon>Propionibacterium</taxon>
    </lineage>
</organism>
<dbReference type="EMBL" id="ACVN02000255">
    <property type="protein sequence ID" value="ERK52497.1"/>
    <property type="molecule type" value="Genomic_DNA"/>
</dbReference>
<dbReference type="RefSeq" id="WP_021798317.1">
    <property type="nucleotide sequence ID" value="NZ_ACVN02000255.1"/>
</dbReference>